<evidence type="ECO:0000256" key="2">
    <source>
        <dbReference type="SAM" id="MobiDB-lite"/>
    </source>
</evidence>
<dbReference type="Proteomes" id="UP000288859">
    <property type="component" value="Unassembled WGS sequence"/>
</dbReference>
<dbReference type="InterPro" id="IPR050365">
    <property type="entry name" value="TIM50"/>
</dbReference>
<feature type="region of interest" description="Disordered" evidence="2">
    <location>
        <begin position="190"/>
        <end position="236"/>
    </location>
</feature>
<dbReference type="OrthoDB" id="1711508at2759"/>
<feature type="compositionally biased region" description="Polar residues" evidence="2">
    <location>
        <begin position="517"/>
        <end position="526"/>
    </location>
</feature>
<feature type="region of interest" description="Disordered" evidence="2">
    <location>
        <begin position="451"/>
        <end position="573"/>
    </location>
</feature>
<keyword evidence="1" id="KW-0813">Transport</keyword>
<feature type="compositionally biased region" description="Basic and acidic residues" evidence="2">
    <location>
        <begin position="469"/>
        <end position="480"/>
    </location>
</feature>
<dbReference type="Gene3D" id="3.40.50.1000">
    <property type="entry name" value="HAD superfamily/HAD-like"/>
    <property type="match status" value="1"/>
</dbReference>
<dbReference type="AlphaFoldDB" id="A0A438N0Z7"/>
<keyword evidence="1" id="KW-0653">Protein transport</keyword>
<reference evidence="4 5" key="1">
    <citation type="submission" date="2017-03" db="EMBL/GenBank/DDBJ databases">
        <title>Genomes of endolithic fungi from Antarctica.</title>
        <authorList>
            <person name="Coleine C."/>
            <person name="Masonjones S."/>
            <person name="Stajich J.E."/>
        </authorList>
    </citation>
    <scope>NUCLEOTIDE SEQUENCE [LARGE SCALE GENOMIC DNA]</scope>
    <source>
        <strain evidence="4 5">CCFEE 6314</strain>
    </source>
</reference>
<gene>
    <name evidence="4" type="ORF">B0A52_06471</name>
</gene>
<keyword evidence="1" id="KW-0496">Mitochondrion</keyword>
<comment type="subunit">
    <text evidence="1">Component of the TIM23 complex.</text>
</comment>
<feature type="region of interest" description="Disordered" evidence="2">
    <location>
        <begin position="1"/>
        <end position="43"/>
    </location>
</feature>
<accession>A0A438N0Z7</accession>
<dbReference type="Pfam" id="PF03031">
    <property type="entry name" value="NIF"/>
    <property type="match status" value="1"/>
</dbReference>
<dbReference type="InterPro" id="IPR036412">
    <property type="entry name" value="HAD-like_sf"/>
</dbReference>
<dbReference type="GO" id="GO:0005744">
    <property type="term" value="C:TIM23 mitochondrial import inner membrane translocase complex"/>
    <property type="evidence" value="ECO:0007669"/>
    <property type="project" value="UniProtKB-UniRule"/>
</dbReference>
<feature type="compositionally biased region" description="Basic residues" evidence="2">
    <location>
        <begin position="197"/>
        <end position="208"/>
    </location>
</feature>
<protein>
    <recommendedName>
        <fullName evidence="1">Mitochondrial import inner membrane translocase subunit TIM50</fullName>
    </recommendedName>
</protein>
<feature type="compositionally biased region" description="Basic residues" evidence="2">
    <location>
        <begin position="543"/>
        <end position="560"/>
    </location>
</feature>
<evidence type="ECO:0000256" key="1">
    <source>
        <dbReference type="RuleBase" id="RU365079"/>
    </source>
</evidence>
<dbReference type="PANTHER" id="PTHR12210">
    <property type="entry name" value="DULLARD PROTEIN PHOSPHATASE"/>
    <property type="match status" value="1"/>
</dbReference>
<dbReference type="InterPro" id="IPR004274">
    <property type="entry name" value="FCP1_dom"/>
</dbReference>
<organism evidence="4 5">
    <name type="scientific">Exophiala mesophila</name>
    <name type="common">Black yeast-like fungus</name>
    <dbReference type="NCBI Taxonomy" id="212818"/>
    <lineage>
        <taxon>Eukaryota</taxon>
        <taxon>Fungi</taxon>
        <taxon>Dikarya</taxon>
        <taxon>Ascomycota</taxon>
        <taxon>Pezizomycotina</taxon>
        <taxon>Eurotiomycetes</taxon>
        <taxon>Chaetothyriomycetidae</taxon>
        <taxon>Chaetothyriales</taxon>
        <taxon>Herpotrichiellaceae</taxon>
        <taxon>Exophiala</taxon>
    </lineage>
</organism>
<comment type="function">
    <text evidence="1">Essential component of the TIM23 complex, a complex that mediates the translocation of transit peptide-containing proteins across the mitochondrial inner membrane.</text>
</comment>
<dbReference type="PROSITE" id="PS50969">
    <property type="entry name" value="FCP1"/>
    <property type="match status" value="1"/>
</dbReference>
<dbReference type="EMBL" id="NAJM01000029">
    <property type="protein sequence ID" value="RVX69408.1"/>
    <property type="molecule type" value="Genomic_DNA"/>
</dbReference>
<dbReference type="SUPFAM" id="SSF56784">
    <property type="entry name" value="HAD-like"/>
    <property type="match status" value="1"/>
</dbReference>
<proteinExistence type="inferred from homology"/>
<feature type="compositionally biased region" description="Polar residues" evidence="2">
    <location>
        <begin position="563"/>
        <end position="573"/>
    </location>
</feature>
<feature type="domain" description="FCP1 homology" evidence="3">
    <location>
        <begin position="236"/>
        <end position="409"/>
    </location>
</feature>
<feature type="compositionally biased region" description="Low complexity" evidence="2">
    <location>
        <begin position="1"/>
        <end position="14"/>
    </location>
</feature>
<dbReference type="InterPro" id="IPR023214">
    <property type="entry name" value="HAD_sf"/>
</dbReference>
<comment type="similarity">
    <text evidence="1">Belongs to the TIM50 family.</text>
</comment>
<evidence type="ECO:0000313" key="4">
    <source>
        <dbReference type="EMBL" id="RVX69408.1"/>
    </source>
</evidence>
<keyword evidence="1" id="KW-0809">Transit peptide</keyword>
<keyword evidence="1" id="KW-0811">Translocation</keyword>
<feature type="compositionally biased region" description="Polar residues" evidence="2">
    <location>
        <begin position="34"/>
        <end position="43"/>
    </location>
</feature>
<comment type="caution">
    <text evidence="4">The sequence shown here is derived from an EMBL/GenBank/DDBJ whole genome shotgun (WGS) entry which is preliminary data.</text>
</comment>
<evidence type="ECO:0000259" key="3">
    <source>
        <dbReference type="PROSITE" id="PS50969"/>
    </source>
</evidence>
<name>A0A438N0Z7_EXOME</name>
<evidence type="ECO:0000313" key="5">
    <source>
        <dbReference type="Proteomes" id="UP000288859"/>
    </source>
</evidence>
<dbReference type="GO" id="GO:0015031">
    <property type="term" value="P:protein transport"/>
    <property type="evidence" value="ECO:0007669"/>
    <property type="project" value="UniProtKB-KW"/>
</dbReference>
<sequence length="573" mass="64794">MAARASRPSRNAASKRPVNEPEPSGSHRAIHDNPSITSHHGQTVANPIRQGDYQYHYFFDLHQQTRIDMYKTVDPKRSYKEDKDYLHTASSYSLAQQSQSGPQIPFQGNMFPQTYNPLPFPHQAPQQPVRSVYTCGGYPSYRIDKSYRHPTNPVNTSRYNFRNLLPSQVASFGAMTPDIPLPSIEGRIVNPPPTHRFLPHHASGHRGYSRSPAPPPPPEPTKKYLQQAAKNPTTNSTPKKLLVILDLNGTLLVRPNRKADPKSFVLRPGVDRLLHYLFENHVVMVYSSARPENVQGIVTKLFSSQQLARIVAVWARDKLDLTPHQYNNKVQVYKKLDKIWCDKSIQMRAKRDHPWNSTNTVLVDDSHLKALAQPHNLLQLTEFENNAPREGGQALRNWQVEQERIMESLELRLEQLKWQVDVSRLIRRWQNGQVPAPGVVDETVDQKTRQAIQVPELAGSPTPSVGQPRETDSDNTECQKHYPTPPSQDVGKHTERSVNKTTATNQDITAGLEGATISDSAPQRSESPIGEEVFQELLGNPKNKSKKARSKRMRRAKKGKTATIPSTPQSMER</sequence>
<feature type="compositionally biased region" description="Polar residues" evidence="2">
    <location>
        <begin position="499"/>
        <end position="508"/>
    </location>
</feature>
<dbReference type="VEuPathDB" id="FungiDB:PV10_05629"/>
<dbReference type="SMART" id="SM00577">
    <property type="entry name" value="CPDc"/>
    <property type="match status" value="1"/>
</dbReference>
<comment type="subcellular location">
    <subcellularLocation>
        <location evidence="1">Mitochondrion inner membrane</location>
        <topology evidence="1">Single-pass membrane protein</topology>
    </subcellularLocation>
</comment>